<keyword evidence="1" id="KW-0472">Membrane</keyword>
<evidence type="ECO:0000313" key="3">
    <source>
        <dbReference type="EMBL" id="JAC27087.1"/>
    </source>
</evidence>
<organism evidence="3">
    <name type="scientific">Amblyomma parvum</name>
    <name type="common">South American tick</name>
    <dbReference type="NCBI Taxonomy" id="251391"/>
    <lineage>
        <taxon>Eukaryota</taxon>
        <taxon>Metazoa</taxon>
        <taxon>Ecdysozoa</taxon>
        <taxon>Arthropoda</taxon>
        <taxon>Chelicerata</taxon>
        <taxon>Arachnida</taxon>
        <taxon>Acari</taxon>
        <taxon>Parasitiformes</taxon>
        <taxon>Ixodida</taxon>
        <taxon>Ixodoidea</taxon>
        <taxon>Ixodidae</taxon>
        <taxon>Amblyomminae</taxon>
        <taxon>Amblyomma</taxon>
    </lineage>
</organism>
<feature type="transmembrane region" description="Helical" evidence="1">
    <location>
        <begin position="53"/>
        <end position="79"/>
    </location>
</feature>
<accession>A0A023FZY4</accession>
<evidence type="ECO:0000256" key="1">
    <source>
        <dbReference type="SAM" id="Phobius"/>
    </source>
</evidence>
<name>A0A023FZY4_AMBPA</name>
<evidence type="ECO:0000256" key="2">
    <source>
        <dbReference type="SAM" id="SignalP"/>
    </source>
</evidence>
<dbReference type="AlphaFoldDB" id="A0A023FZY4"/>
<dbReference type="EMBL" id="GBBL01000233">
    <property type="protein sequence ID" value="JAC27087.1"/>
    <property type="molecule type" value="mRNA"/>
</dbReference>
<keyword evidence="2" id="KW-0732">Signal</keyword>
<feature type="signal peptide" evidence="2">
    <location>
        <begin position="1"/>
        <end position="16"/>
    </location>
</feature>
<keyword evidence="1" id="KW-1133">Transmembrane helix</keyword>
<proteinExistence type="evidence at transcript level"/>
<sequence>MLNAILVVNSLHLLLAQYSGNHAPSQQRSIFRHSTGSVGICGLVQPVLYKCMLSVFILVTLSCSGIFFEFLTPLARIFVQKF</sequence>
<reference evidence="3" key="1">
    <citation type="submission" date="2014-03" db="EMBL/GenBank/DDBJ databases">
        <title>The sialotranscriptome of Amblyomma triste, Amblyomma parvum and Amblyomma cajennense ticks, uncovered by 454-based RNA-seq.</title>
        <authorList>
            <person name="Garcia G.R."/>
            <person name="Gardinassi L.G."/>
            <person name="Ribeiro J.M."/>
            <person name="Anatrielo E."/>
            <person name="Ferreira B.R."/>
            <person name="Moreira H.N."/>
            <person name="Mafra C."/>
            <person name="Olegario M.M."/>
            <person name="Szabo P.J."/>
            <person name="Miranda-Santos I.K."/>
            <person name="Maruyama S.R."/>
        </authorList>
    </citation>
    <scope>NUCLEOTIDE SEQUENCE</scope>
    <source>
        <strain evidence="3">Araguapaz</strain>
        <tissue evidence="3">Salivary glands</tissue>
    </source>
</reference>
<protein>
    <submittedName>
        <fullName evidence="3">Putative secreted protein</fullName>
    </submittedName>
</protein>
<feature type="chain" id="PRO_5001520340" evidence="2">
    <location>
        <begin position="17"/>
        <end position="82"/>
    </location>
</feature>
<keyword evidence="1" id="KW-0812">Transmembrane</keyword>